<protein>
    <submittedName>
        <fullName evidence="2">Uncharacterized protein</fullName>
    </submittedName>
</protein>
<evidence type="ECO:0000313" key="3">
    <source>
        <dbReference type="Proteomes" id="UP000828390"/>
    </source>
</evidence>
<evidence type="ECO:0000313" key="2">
    <source>
        <dbReference type="EMBL" id="KAH3776582.1"/>
    </source>
</evidence>
<evidence type="ECO:0000256" key="1">
    <source>
        <dbReference type="SAM" id="MobiDB-lite"/>
    </source>
</evidence>
<feature type="region of interest" description="Disordered" evidence="1">
    <location>
        <begin position="34"/>
        <end position="54"/>
    </location>
</feature>
<dbReference type="AlphaFoldDB" id="A0A9D4EEC5"/>
<keyword evidence="3" id="KW-1185">Reference proteome</keyword>
<name>A0A9D4EEC5_DREPO</name>
<proteinExistence type="predicted"/>
<reference evidence="2" key="2">
    <citation type="submission" date="2020-11" db="EMBL/GenBank/DDBJ databases">
        <authorList>
            <person name="McCartney M.A."/>
            <person name="Auch B."/>
            <person name="Kono T."/>
            <person name="Mallez S."/>
            <person name="Becker A."/>
            <person name="Gohl D.M."/>
            <person name="Silverstein K.A.T."/>
            <person name="Koren S."/>
            <person name="Bechman K.B."/>
            <person name="Herman A."/>
            <person name="Abrahante J.E."/>
            <person name="Garbe J."/>
        </authorList>
    </citation>
    <scope>NUCLEOTIDE SEQUENCE</scope>
    <source>
        <strain evidence="2">Duluth1</strain>
        <tissue evidence="2">Whole animal</tissue>
    </source>
</reference>
<dbReference type="Proteomes" id="UP000828390">
    <property type="component" value="Unassembled WGS sequence"/>
</dbReference>
<organism evidence="2 3">
    <name type="scientific">Dreissena polymorpha</name>
    <name type="common">Zebra mussel</name>
    <name type="synonym">Mytilus polymorpha</name>
    <dbReference type="NCBI Taxonomy" id="45954"/>
    <lineage>
        <taxon>Eukaryota</taxon>
        <taxon>Metazoa</taxon>
        <taxon>Spiralia</taxon>
        <taxon>Lophotrochozoa</taxon>
        <taxon>Mollusca</taxon>
        <taxon>Bivalvia</taxon>
        <taxon>Autobranchia</taxon>
        <taxon>Heteroconchia</taxon>
        <taxon>Euheterodonta</taxon>
        <taxon>Imparidentia</taxon>
        <taxon>Neoheterodontei</taxon>
        <taxon>Myida</taxon>
        <taxon>Dreissenoidea</taxon>
        <taxon>Dreissenidae</taxon>
        <taxon>Dreissena</taxon>
    </lineage>
</organism>
<dbReference type="EMBL" id="JAIWYP010000009">
    <property type="protein sequence ID" value="KAH3776582.1"/>
    <property type="molecule type" value="Genomic_DNA"/>
</dbReference>
<feature type="region of interest" description="Disordered" evidence="1">
    <location>
        <begin position="1"/>
        <end position="21"/>
    </location>
</feature>
<gene>
    <name evidence="2" type="ORF">DPMN_178013</name>
</gene>
<accession>A0A9D4EEC5</accession>
<reference evidence="2" key="1">
    <citation type="journal article" date="2019" name="bioRxiv">
        <title>The Genome of the Zebra Mussel, Dreissena polymorpha: A Resource for Invasive Species Research.</title>
        <authorList>
            <person name="McCartney M.A."/>
            <person name="Auch B."/>
            <person name="Kono T."/>
            <person name="Mallez S."/>
            <person name="Zhang Y."/>
            <person name="Obille A."/>
            <person name="Becker A."/>
            <person name="Abrahante J.E."/>
            <person name="Garbe J."/>
            <person name="Badalamenti J.P."/>
            <person name="Herman A."/>
            <person name="Mangelson H."/>
            <person name="Liachko I."/>
            <person name="Sullivan S."/>
            <person name="Sone E.D."/>
            <person name="Koren S."/>
            <person name="Silverstein K.A.T."/>
            <person name="Beckman K.B."/>
            <person name="Gohl D.M."/>
        </authorList>
    </citation>
    <scope>NUCLEOTIDE SEQUENCE</scope>
    <source>
        <strain evidence="2">Duluth1</strain>
        <tissue evidence="2">Whole animal</tissue>
    </source>
</reference>
<sequence>MPTGLLRNPVRTMPTGFPKQDDSSYVLRKLDNSCGTMPTGLLGNPVRTVPTEFP</sequence>
<comment type="caution">
    <text evidence="2">The sequence shown here is derived from an EMBL/GenBank/DDBJ whole genome shotgun (WGS) entry which is preliminary data.</text>
</comment>